<proteinExistence type="predicted"/>
<dbReference type="SUPFAM" id="SSF54909">
    <property type="entry name" value="Dimeric alpha+beta barrel"/>
    <property type="match status" value="2"/>
</dbReference>
<dbReference type="Gene3D" id="3.30.70.100">
    <property type="match status" value="2"/>
</dbReference>
<reference evidence="1 2" key="1">
    <citation type="submission" date="2016-10" db="EMBL/GenBank/DDBJ databases">
        <authorList>
            <person name="de Groot N.N."/>
        </authorList>
    </citation>
    <scope>NUCLEOTIDE SEQUENCE [LARGE SCALE GENOMIC DNA]</scope>
    <source>
        <strain evidence="1 2">DSM 17890</strain>
    </source>
</reference>
<sequence length="247" mass="26900">MSYFDGFVVAVPKANKAAYLALAGMAAPIFAEFGMTRMVEAWEDDVPDGELTDFRRAVKATAEEAIVFSWCEYPDRATRDAANAKMHSDPRIAEMMDMPFDGKRMIYSGFAPLGPMPETIPAGYVNGCLIPVKTADRAAFEASAANIDAVFRDAGALRSTDGWGDDLMRGEVTDFLRAIAAEEGETCVFSIVEWPSKAAHDAGWPRIMADPRMPKPGDPMPFDGRRMVFGGFTPIFDTLTKTASAAE</sequence>
<dbReference type="OrthoDB" id="9792392at2"/>
<dbReference type="RefSeq" id="WP_092682427.1">
    <property type="nucleotide sequence ID" value="NZ_FNMZ01000004.1"/>
</dbReference>
<dbReference type="EMBL" id="FNMZ01000004">
    <property type="protein sequence ID" value="SDX28597.1"/>
    <property type="molecule type" value="Genomic_DNA"/>
</dbReference>
<organism evidence="1 2">
    <name type="scientific">Albimonas donghaensis</name>
    <dbReference type="NCBI Taxonomy" id="356660"/>
    <lineage>
        <taxon>Bacteria</taxon>
        <taxon>Pseudomonadati</taxon>
        <taxon>Pseudomonadota</taxon>
        <taxon>Alphaproteobacteria</taxon>
        <taxon>Rhodobacterales</taxon>
        <taxon>Paracoccaceae</taxon>
        <taxon>Albimonas</taxon>
    </lineage>
</organism>
<accession>A0A1H3AFU0</accession>
<evidence type="ECO:0000313" key="1">
    <source>
        <dbReference type="EMBL" id="SDX28597.1"/>
    </source>
</evidence>
<protein>
    <submittedName>
        <fullName evidence="1">Uncharacterized conserved protein YbaA, DUF1428 family</fullName>
    </submittedName>
</protein>
<dbReference type="InterPro" id="IPR011008">
    <property type="entry name" value="Dimeric_a/b-barrel"/>
</dbReference>
<dbReference type="Proteomes" id="UP000199118">
    <property type="component" value="Unassembled WGS sequence"/>
</dbReference>
<gene>
    <name evidence="1" type="ORF">SAMN05444336_104176</name>
</gene>
<evidence type="ECO:0000313" key="2">
    <source>
        <dbReference type="Proteomes" id="UP000199118"/>
    </source>
</evidence>
<dbReference type="STRING" id="356660.SAMN05444336_104176"/>
<name>A0A1H3AFU0_9RHOB</name>
<keyword evidence="2" id="KW-1185">Reference proteome</keyword>
<dbReference type="InterPro" id="IPR009874">
    <property type="entry name" value="DUF1428"/>
</dbReference>
<dbReference type="Pfam" id="PF07237">
    <property type="entry name" value="DUF1428"/>
    <property type="match status" value="2"/>
</dbReference>
<dbReference type="AlphaFoldDB" id="A0A1H3AFU0"/>